<proteinExistence type="predicted"/>
<evidence type="ECO:0000313" key="2">
    <source>
        <dbReference type="EMBL" id="CAI3982911.1"/>
    </source>
</evidence>
<dbReference type="EMBL" id="CAMXCT030000758">
    <property type="protein sequence ID" value="CAL4770223.1"/>
    <property type="molecule type" value="Genomic_DNA"/>
</dbReference>
<feature type="compositionally biased region" description="Polar residues" evidence="1">
    <location>
        <begin position="18"/>
        <end position="29"/>
    </location>
</feature>
<organism evidence="2">
    <name type="scientific">Cladocopium goreaui</name>
    <dbReference type="NCBI Taxonomy" id="2562237"/>
    <lineage>
        <taxon>Eukaryota</taxon>
        <taxon>Sar</taxon>
        <taxon>Alveolata</taxon>
        <taxon>Dinophyceae</taxon>
        <taxon>Suessiales</taxon>
        <taxon>Symbiodiniaceae</taxon>
        <taxon>Cladocopium</taxon>
    </lineage>
</organism>
<dbReference type="EMBL" id="CAMXCT010000758">
    <property type="protein sequence ID" value="CAI3982911.1"/>
    <property type="molecule type" value="Genomic_DNA"/>
</dbReference>
<accession>A0A9P1FNZ8</accession>
<protein>
    <submittedName>
        <fullName evidence="2">Uncharacterized protein</fullName>
    </submittedName>
</protein>
<keyword evidence="4" id="KW-1185">Reference proteome</keyword>
<dbReference type="AlphaFoldDB" id="A0A9P1FNZ8"/>
<dbReference type="EMBL" id="CAMXCT020000758">
    <property type="protein sequence ID" value="CAL1136286.1"/>
    <property type="molecule type" value="Genomic_DNA"/>
</dbReference>
<gene>
    <name evidence="2" type="ORF">C1SCF055_LOCUS10570</name>
</gene>
<evidence type="ECO:0000313" key="4">
    <source>
        <dbReference type="Proteomes" id="UP001152797"/>
    </source>
</evidence>
<evidence type="ECO:0000256" key="1">
    <source>
        <dbReference type="SAM" id="MobiDB-lite"/>
    </source>
</evidence>
<reference evidence="3 4" key="2">
    <citation type="submission" date="2024-05" db="EMBL/GenBank/DDBJ databases">
        <authorList>
            <person name="Chen Y."/>
            <person name="Shah S."/>
            <person name="Dougan E. K."/>
            <person name="Thang M."/>
            <person name="Chan C."/>
        </authorList>
    </citation>
    <scope>NUCLEOTIDE SEQUENCE [LARGE SCALE GENOMIC DNA]</scope>
</reference>
<comment type="caution">
    <text evidence="2">The sequence shown here is derived from an EMBL/GenBank/DDBJ whole genome shotgun (WGS) entry which is preliminary data.</text>
</comment>
<sequence length="210" mass="22512">MATLGQRTLAESRLKANQPDQKPDGTTVSPAPKQADTGLATQDSSQPPPTKLSAQTLTAAQPTPLPPPSPKEPRKDAPGTGELSDPGHRHPGAKKLPQPGKEQPLSVEVNVGPPPILSPTDSPDMLTSETVVVSSPAPDQEENFDAMDMATLQSRRLDALETVQDLTAQLFRAQDTVSRITKRLKTMQESQATPMPPVHPREDIEIEGMD</sequence>
<feature type="compositionally biased region" description="Low complexity" evidence="1">
    <location>
        <begin position="52"/>
        <end position="62"/>
    </location>
</feature>
<reference evidence="2" key="1">
    <citation type="submission" date="2022-10" db="EMBL/GenBank/DDBJ databases">
        <authorList>
            <person name="Chen Y."/>
            <person name="Dougan E. K."/>
            <person name="Chan C."/>
            <person name="Rhodes N."/>
            <person name="Thang M."/>
        </authorList>
    </citation>
    <scope>NUCLEOTIDE SEQUENCE</scope>
</reference>
<name>A0A9P1FNZ8_9DINO</name>
<feature type="region of interest" description="Disordered" evidence="1">
    <location>
        <begin position="186"/>
        <end position="210"/>
    </location>
</feature>
<dbReference type="Proteomes" id="UP001152797">
    <property type="component" value="Unassembled WGS sequence"/>
</dbReference>
<feature type="region of interest" description="Disordered" evidence="1">
    <location>
        <begin position="1"/>
        <end position="126"/>
    </location>
</feature>
<evidence type="ECO:0000313" key="3">
    <source>
        <dbReference type="EMBL" id="CAL4770223.1"/>
    </source>
</evidence>